<evidence type="ECO:0000313" key="2">
    <source>
        <dbReference type="EMBL" id="ALM12788.1"/>
    </source>
</evidence>
<accession>A0A0S1SS80</accession>
<feature type="transmembrane region" description="Helical" evidence="1">
    <location>
        <begin position="51"/>
        <end position="72"/>
    </location>
</feature>
<dbReference type="AlphaFoldDB" id="A0A0S1SS80"/>
<keyword evidence="1" id="KW-0812">Transmembrane</keyword>
<accession>A0A0S1SJR3</accession>
<gene>
    <name evidence="2" type="ORF">PeribacterD1_0085</name>
</gene>
<dbReference type="STRING" id="1735162.PeribacterB2_0085"/>
<proteinExistence type="predicted"/>
<evidence type="ECO:0000256" key="1">
    <source>
        <dbReference type="SAM" id="Phobius"/>
    </source>
</evidence>
<sequence>MCIQDKMVMKQSNTRHKVKFSIYRIRSQLYCDDELVLALRINSVYIAIMKYIWASILLLLLVGGGFAFSSYLRLAHEEQLVATAQLRNRDRKEHLRTLVSAIKQYMSDHNKQAPGILDSTQKNICRTDVKVDCTDLVDLSKLTEEYLVTLPIDPLVSSGASTGYAIQIDGNIITVKAIYAEDEDVSISF</sequence>
<keyword evidence="1" id="KW-0472">Membrane</keyword>
<keyword evidence="1" id="KW-1133">Transmembrane helix</keyword>
<dbReference type="EMBL" id="CP013065">
    <property type="protein sequence ID" value="ALM12788.1"/>
    <property type="molecule type" value="Genomic_DNA"/>
</dbReference>
<reference evidence="2 3" key="2">
    <citation type="journal article" date="2016" name="PeerJ">
        <title>Analysis of five complete genome sequences for members of the class Peribacteria in the recently recognized Peregrinibacteria bacterial phylum.</title>
        <authorList>
            <person name="Anantharaman K."/>
            <person name="Brown C.T."/>
            <person name="Burstein D."/>
            <person name="Castelle C.J."/>
            <person name="Probst A.J."/>
            <person name="Thomas B.C."/>
            <person name="Williams K.H."/>
            <person name="Banfield J.F."/>
        </authorList>
    </citation>
    <scope>NUCLEOTIDE SEQUENCE [LARGE SCALE GENOMIC DNA]</scope>
    <source>
        <strain evidence="2">RIFOXYD1_FULL_PER-ii_59_16</strain>
    </source>
</reference>
<reference evidence="3" key="1">
    <citation type="submission" date="2015-10" db="EMBL/GenBank/DDBJ databases">
        <title>Analysis of five complete genome sequences for members of the class Peribacteria in the recently recognized Peregrinibacteria bacterial phylum.</title>
        <authorList>
            <person name="Anantharaman K."/>
            <person name="Brown C.T."/>
            <person name="Burstein D."/>
            <person name="Castelle C.J."/>
            <person name="Probst A.J."/>
            <person name="Thomas B.C."/>
            <person name="Williams K.H."/>
            <person name="Banfield J.F."/>
        </authorList>
    </citation>
    <scope>NUCLEOTIDE SEQUENCE [LARGE SCALE GENOMIC DNA]</scope>
</reference>
<accession>A0A0S1STM1</accession>
<name>A0A0S1SS80_9BACT</name>
<dbReference type="Proteomes" id="UP000069135">
    <property type="component" value="Chromosome"/>
</dbReference>
<dbReference type="KEGG" id="prf:PeribacterA2_0085"/>
<evidence type="ECO:0000313" key="3">
    <source>
        <dbReference type="Proteomes" id="UP000069135"/>
    </source>
</evidence>
<organism evidence="2 3">
    <name type="scientific">Candidatus Peribacter riflensis</name>
    <dbReference type="NCBI Taxonomy" id="1735162"/>
    <lineage>
        <taxon>Bacteria</taxon>
        <taxon>Candidatus Peregrinibacteriota</taxon>
        <taxon>Candidatus Peribacteria</taxon>
        <taxon>Candidatus Peribacterales</taxon>
        <taxon>Candidatus Peribacteraceae</taxon>
        <taxon>Candidatus Peribacter</taxon>
    </lineage>
</organism>
<protein>
    <submittedName>
        <fullName evidence="2">Uncharacterized protein</fullName>
    </submittedName>
</protein>
<accession>A0A0S1SG05</accession>
<accession>A0A0S1SNG6</accession>